<name>A0A6C0G4I6_9BACL</name>
<dbReference type="InterPro" id="IPR023210">
    <property type="entry name" value="NADP_OxRdtase_dom"/>
</dbReference>
<dbReference type="GO" id="GO:0005829">
    <property type="term" value="C:cytosol"/>
    <property type="evidence" value="ECO:0007669"/>
    <property type="project" value="TreeGrafter"/>
</dbReference>
<dbReference type="AlphaFoldDB" id="A0A6C0G4I6"/>
<evidence type="ECO:0000313" key="2">
    <source>
        <dbReference type="EMBL" id="QHT62329.1"/>
    </source>
</evidence>
<dbReference type="EMBL" id="CP048209">
    <property type="protein sequence ID" value="QHT62329.1"/>
    <property type="molecule type" value="Genomic_DNA"/>
</dbReference>
<dbReference type="RefSeq" id="WP_162358762.1">
    <property type="nucleotide sequence ID" value="NZ_CP048209.1"/>
</dbReference>
<dbReference type="PANTHER" id="PTHR42686:SF1">
    <property type="entry name" value="GH17980P-RELATED"/>
    <property type="match status" value="1"/>
</dbReference>
<reference evidence="2 3" key="1">
    <citation type="submission" date="2020-01" db="EMBL/GenBank/DDBJ databases">
        <title>Paenibacillus sp. nov., isolated from tomato rhizosphere.</title>
        <authorList>
            <person name="Weon H.-Y."/>
            <person name="Lee S.A."/>
        </authorList>
    </citation>
    <scope>NUCLEOTIDE SEQUENCE [LARGE SCALE GENOMIC DNA]</scope>
    <source>
        <strain evidence="2 3">12200R-189</strain>
    </source>
</reference>
<gene>
    <name evidence="2" type="ORF">GXP70_21670</name>
</gene>
<dbReference type="Pfam" id="PF00248">
    <property type="entry name" value="Aldo_ket_red"/>
    <property type="match status" value="1"/>
</dbReference>
<dbReference type="GO" id="GO:0016491">
    <property type="term" value="F:oxidoreductase activity"/>
    <property type="evidence" value="ECO:0007669"/>
    <property type="project" value="InterPro"/>
</dbReference>
<proteinExistence type="predicted"/>
<dbReference type="SUPFAM" id="SSF51430">
    <property type="entry name" value="NAD(P)-linked oxidoreductase"/>
    <property type="match status" value="1"/>
</dbReference>
<protein>
    <submittedName>
        <fullName evidence="2">Aldo/keto reductase</fullName>
    </submittedName>
</protein>
<keyword evidence="3" id="KW-1185">Reference proteome</keyword>
<dbReference type="Proteomes" id="UP000476064">
    <property type="component" value="Chromosome"/>
</dbReference>
<dbReference type="InterPro" id="IPR036812">
    <property type="entry name" value="NAD(P)_OxRdtase_dom_sf"/>
</dbReference>
<evidence type="ECO:0000313" key="3">
    <source>
        <dbReference type="Proteomes" id="UP000476064"/>
    </source>
</evidence>
<evidence type="ECO:0000259" key="1">
    <source>
        <dbReference type="Pfam" id="PF00248"/>
    </source>
</evidence>
<sequence length="328" mass="35822">MTTNPHTATPFNEDIRRFRIRLDGREWRYGVGAAWLGRGGLAPEAIAADAAVLARAYALGVRYFDTSAKYGDSEYVVGAFLGERRAIRETLFVATKSPIPEQLTRQEAKAFVARSVDESLRRLQTEYIDLLQIHDIYTLEQVVGEGGSLEALEEARAAGKIRYIGLGTRPLDLLEHGIAHGLVDSVLTYSDYTPIDRGADALLRLAADRQAVVVNGSPLSAGMLAGADPRTLPVAEWHEESVVRRELAAEVYDLCARHGVPILAAALQFPLRRDEIAMNLTGPKDGEELVSALQALNHPIPESFWHALDAWYAERPAAADGTAGQSNP</sequence>
<organism evidence="2 3">
    <name type="scientific">Paenibacillus lycopersici</name>
    <dbReference type="NCBI Taxonomy" id="2704462"/>
    <lineage>
        <taxon>Bacteria</taxon>
        <taxon>Bacillati</taxon>
        <taxon>Bacillota</taxon>
        <taxon>Bacilli</taxon>
        <taxon>Bacillales</taxon>
        <taxon>Paenibacillaceae</taxon>
        <taxon>Paenibacillus</taxon>
    </lineage>
</organism>
<accession>A0A6C0G4I6</accession>
<dbReference type="PANTHER" id="PTHR42686">
    <property type="entry name" value="GH17980P-RELATED"/>
    <property type="match status" value="1"/>
</dbReference>
<dbReference type="PRINTS" id="PR00069">
    <property type="entry name" value="ALDKETRDTASE"/>
</dbReference>
<dbReference type="InterPro" id="IPR020471">
    <property type="entry name" value="AKR"/>
</dbReference>
<feature type="domain" description="NADP-dependent oxidoreductase" evidence="1">
    <location>
        <begin position="49"/>
        <end position="311"/>
    </location>
</feature>
<dbReference type="KEGG" id="plyc:GXP70_21670"/>
<dbReference type="Gene3D" id="3.20.20.100">
    <property type="entry name" value="NADP-dependent oxidoreductase domain"/>
    <property type="match status" value="1"/>
</dbReference>